<reference evidence="1 2" key="1">
    <citation type="submission" date="2016-06" db="EMBL/GenBank/DDBJ databases">
        <authorList>
            <person name="Kjaerup R.B."/>
            <person name="Dalgaard T.S."/>
            <person name="Juul-Madsen H.R."/>
        </authorList>
    </citation>
    <scope>NUCLEOTIDE SEQUENCE [LARGE SCALE GENOMIC DNA]</scope>
    <source>
        <strain evidence="1 2">DSM 43913</strain>
    </source>
</reference>
<name>A0A1C5G2G5_MICEH</name>
<keyword evidence="2" id="KW-1185">Reference proteome</keyword>
<dbReference type="EMBL" id="LT607733">
    <property type="protein sequence ID" value="SCG13822.1"/>
    <property type="molecule type" value="Genomic_DNA"/>
</dbReference>
<evidence type="ECO:0000313" key="2">
    <source>
        <dbReference type="Proteomes" id="UP000198251"/>
    </source>
</evidence>
<dbReference type="AlphaFoldDB" id="A0A1C5G2G5"/>
<dbReference type="Proteomes" id="UP000198251">
    <property type="component" value="Chromosome I"/>
</dbReference>
<accession>A0A1C5G2G5</accession>
<gene>
    <name evidence="1" type="ORF">GA0070610_0013</name>
</gene>
<evidence type="ECO:0000313" key="1">
    <source>
        <dbReference type="EMBL" id="SCG13822.1"/>
    </source>
</evidence>
<organism evidence="1 2">
    <name type="scientific">Micromonospora echinofusca</name>
    <dbReference type="NCBI Taxonomy" id="47858"/>
    <lineage>
        <taxon>Bacteria</taxon>
        <taxon>Bacillati</taxon>
        <taxon>Actinomycetota</taxon>
        <taxon>Actinomycetes</taxon>
        <taxon>Micromonosporales</taxon>
        <taxon>Micromonosporaceae</taxon>
        <taxon>Micromonospora</taxon>
    </lineage>
</organism>
<sequence length="48" mass="4736">MAVVAAAVAAAVVAVARRATRPMTTSALSSCPICETTLSERVAGVTAC</sequence>
<proteinExistence type="predicted"/>
<protein>
    <submittedName>
        <fullName evidence="1">Uncharacterized protein</fullName>
    </submittedName>
</protein>